<dbReference type="AlphaFoldDB" id="A0A0C2WFY6"/>
<proteinExistence type="predicted"/>
<organism evidence="2 3">
    <name type="scientific">Amanita muscaria (strain Koide BX008)</name>
    <dbReference type="NCBI Taxonomy" id="946122"/>
    <lineage>
        <taxon>Eukaryota</taxon>
        <taxon>Fungi</taxon>
        <taxon>Dikarya</taxon>
        <taxon>Basidiomycota</taxon>
        <taxon>Agaricomycotina</taxon>
        <taxon>Agaricomycetes</taxon>
        <taxon>Agaricomycetidae</taxon>
        <taxon>Agaricales</taxon>
        <taxon>Pluteineae</taxon>
        <taxon>Amanitaceae</taxon>
        <taxon>Amanita</taxon>
    </lineage>
</organism>
<dbReference type="HOGENOM" id="CLU_1937593_0_0_1"/>
<evidence type="ECO:0000313" key="3">
    <source>
        <dbReference type="Proteomes" id="UP000054549"/>
    </source>
</evidence>
<sequence length="130" mass="14233">MSEELQRTAAESTNLHRSSSNIEDLLKENGQTGPSKKPVEGLLVSNHPVTAHHLCLMNMAAQFDQFLFSHTPGQNFEVKFNPAPGASTTAARTSARKSRNKTSGLCGEPLTIPPPHALDSVQFVRFLFFN</sequence>
<dbReference type="Proteomes" id="UP000054549">
    <property type="component" value="Unassembled WGS sequence"/>
</dbReference>
<evidence type="ECO:0000313" key="2">
    <source>
        <dbReference type="EMBL" id="KIL55496.1"/>
    </source>
</evidence>
<reference evidence="2 3" key="1">
    <citation type="submission" date="2014-04" db="EMBL/GenBank/DDBJ databases">
        <title>Evolutionary Origins and Diversification of the Mycorrhizal Mutualists.</title>
        <authorList>
            <consortium name="DOE Joint Genome Institute"/>
            <consortium name="Mycorrhizal Genomics Consortium"/>
            <person name="Kohler A."/>
            <person name="Kuo A."/>
            <person name="Nagy L.G."/>
            <person name="Floudas D."/>
            <person name="Copeland A."/>
            <person name="Barry K.W."/>
            <person name="Cichocki N."/>
            <person name="Veneault-Fourrey C."/>
            <person name="LaButti K."/>
            <person name="Lindquist E.A."/>
            <person name="Lipzen A."/>
            <person name="Lundell T."/>
            <person name="Morin E."/>
            <person name="Murat C."/>
            <person name="Riley R."/>
            <person name="Ohm R."/>
            <person name="Sun H."/>
            <person name="Tunlid A."/>
            <person name="Henrissat B."/>
            <person name="Grigoriev I.V."/>
            <person name="Hibbett D.S."/>
            <person name="Martin F."/>
        </authorList>
    </citation>
    <scope>NUCLEOTIDE SEQUENCE [LARGE SCALE GENOMIC DNA]</scope>
    <source>
        <strain evidence="2 3">Koide BX008</strain>
    </source>
</reference>
<feature type="region of interest" description="Disordered" evidence="1">
    <location>
        <begin position="1"/>
        <end position="41"/>
    </location>
</feature>
<keyword evidence="3" id="KW-1185">Reference proteome</keyword>
<dbReference type="InParanoid" id="A0A0C2WFY6"/>
<evidence type="ECO:0000256" key="1">
    <source>
        <dbReference type="SAM" id="MobiDB-lite"/>
    </source>
</evidence>
<name>A0A0C2WFY6_AMAMK</name>
<protein>
    <submittedName>
        <fullName evidence="2">Uncharacterized protein</fullName>
    </submittedName>
</protein>
<feature type="compositionally biased region" description="Polar residues" evidence="1">
    <location>
        <begin position="9"/>
        <end position="22"/>
    </location>
</feature>
<dbReference type="EMBL" id="KN818509">
    <property type="protein sequence ID" value="KIL55496.1"/>
    <property type="molecule type" value="Genomic_DNA"/>
</dbReference>
<gene>
    <name evidence="2" type="ORF">M378DRAFT_182223</name>
</gene>
<accession>A0A0C2WFY6</accession>
<feature type="region of interest" description="Disordered" evidence="1">
    <location>
        <begin position="80"/>
        <end position="108"/>
    </location>
</feature>